<dbReference type="PANTHER" id="PTHR44591">
    <property type="entry name" value="STRESS RESPONSE REGULATOR PROTEIN 1"/>
    <property type="match status" value="1"/>
</dbReference>
<dbReference type="SUPFAM" id="SSF52172">
    <property type="entry name" value="CheY-like"/>
    <property type="match status" value="1"/>
</dbReference>
<feature type="domain" description="Response regulatory" evidence="3">
    <location>
        <begin position="13"/>
        <end position="127"/>
    </location>
</feature>
<dbReference type="InterPro" id="IPR001789">
    <property type="entry name" value="Sig_transdc_resp-reg_receiver"/>
</dbReference>
<dbReference type="GO" id="GO:0000160">
    <property type="term" value="P:phosphorelay signal transduction system"/>
    <property type="evidence" value="ECO:0007669"/>
    <property type="project" value="InterPro"/>
</dbReference>
<name>A0A382TZH1_9ZZZZ</name>
<protein>
    <recommendedName>
        <fullName evidence="3">Response regulatory domain-containing protein</fullName>
    </recommendedName>
</protein>
<dbReference type="AlphaFoldDB" id="A0A382TZH1"/>
<evidence type="ECO:0000256" key="1">
    <source>
        <dbReference type="ARBA" id="ARBA00022553"/>
    </source>
</evidence>
<dbReference type="Pfam" id="PF00072">
    <property type="entry name" value="Response_reg"/>
    <property type="match status" value="1"/>
</dbReference>
<feature type="coiled-coil region" evidence="2">
    <location>
        <begin position="132"/>
        <end position="166"/>
    </location>
</feature>
<dbReference type="PROSITE" id="PS50110">
    <property type="entry name" value="RESPONSE_REGULATORY"/>
    <property type="match status" value="1"/>
</dbReference>
<dbReference type="EMBL" id="UINC01140316">
    <property type="protein sequence ID" value="SVD27393.1"/>
    <property type="molecule type" value="Genomic_DNA"/>
</dbReference>
<reference evidence="4" key="1">
    <citation type="submission" date="2018-05" db="EMBL/GenBank/DDBJ databases">
        <authorList>
            <person name="Lanie J.A."/>
            <person name="Ng W.-L."/>
            <person name="Kazmierczak K.M."/>
            <person name="Andrzejewski T.M."/>
            <person name="Davidsen T.M."/>
            <person name="Wayne K.J."/>
            <person name="Tettelin H."/>
            <person name="Glass J.I."/>
            <person name="Rusch D."/>
            <person name="Podicherti R."/>
            <person name="Tsui H.-C.T."/>
            <person name="Winkler M.E."/>
        </authorList>
    </citation>
    <scope>NUCLEOTIDE SEQUENCE</scope>
</reference>
<gene>
    <name evidence="4" type="ORF">METZ01_LOCUS380247</name>
</gene>
<keyword evidence="1" id="KW-0597">Phosphoprotein</keyword>
<dbReference type="PANTHER" id="PTHR44591:SF3">
    <property type="entry name" value="RESPONSE REGULATORY DOMAIN-CONTAINING PROTEIN"/>
    <property type="match status" value="1"/>
</dbReference>
<evidence type="ECO:0000256" key="2">
    <source>
        <dbReference type="SAM" id="Coils"/>
    </source>
</evidence>
<dbReference type="InterPro" id="IPR050595">
    <property type="entry name" value="Bact_response_regulator"/>
</dbReference>
<dbReference type="SMART" id="SM00448">
    <property type="entry name" value="REC"/>
    <property type="match status" value="1"/>
</dbReference>
<organism evidence="4">
    <name type="scientific">marine metagenome</name>
    <dbReference type="NCBI Taxonomy" id="408172"/>
    <lineage>
        <taxon>unclassified sequences</taxon>
        <taxon>metagenomes</taxon>
        <taxon>ecological metagenomes</taxon>
    </lineage>
</organism>
<keyword evidence="2" id="KW-0175">Coiled coil</keyword>
<dbReference type="InterPro" id="IPR011006">
    <property type="entry name" value="CheY-like_superfamily"/>
</dbReference>
<dbReference type="Gene3D" id="3.40.50.2300">
    <property type="match status" value="1"/>
</dbReference>
<evidence type="ECO:0000259" key="3">
    <source>
        <dbReference type="PROSITE" id="PS50110"/>
    </source>
</evidence>
<sequence>MTVSDIKKDDSLNVLIVDDEETITQILSTGFENKGYINFIASDAERALFIIKKHPIHFTLLDVRLPGQSGIDLCRSISKISPNTINIIMTGYPGVKSAVEAMRTNAYDYLIKPFRIDTIFSVFDRAIEEIKNHSLKVKNEELVQSLRKENEQLRKMIKEVSSVNIQKHEQYDTRKSREHAAEISYKKLIDNPLKFEKKSTNN</sequence>
<proteinExistence type="predicted"/>
<evidence type="ECO:0000313" key="4">
    <source>
        <dbReference type="EMBL" id="SVD27393.1"/>
    </source>
</evidence>
<accession>A0A382TZH1</accession>